<organism evidence="1 2">
    <name type="scientific">Rosa chinensis</name>
    <name type="common">China rose</name>
    <dbReference type="NCBI Taxonomy" id="74649"/>
    <lineage>
        <taxon>Eukaryota</taxon>
        <taxon>Viridiplantae</taxon>
        <taxon>Streptophyta</taxon>
        <taxon>Embryophyta</taxon>
        <taxon>Tracheophyta</taxon>
        <taxon>Spermatophyta</taxon>
        <taxon>Magnoliopsida</taxon>
        <taxon>eudicotyledons</taxon>
        <taxon>Gunneridae</taxon>
        <taxon>Pentapetalae</taxon>
        <taxon>rosids</taxon>
        <taxon>fabids</taxon>
        <taxon>Rosales</taxon>
        <taxon>Rosaceae</taxon>
        <taxon>Rosoideae</taxon>
        <taxon>Rosoideae incertae sedis</taxon>
        <taxon>Rosa</taxon>
    </lineage>
</organism>
<gene>
    <name evidence="1" type="ORF">RchiOBHm_Chr6g0288711</name>
</gene>
<proteinExistence type="predicted"/>
<name>A0A2P6PVF1_ROSCH</name>
<evidence type="ECO:0000313" key="1">
    <source>
        <dbReference type="EMBL" id="PRQ25902.1"/>
    </source>
</evidence>
<evidence type="ECO:0000313" key="2">
    <source>
        <dbReference type="Proteomes" id="UP000238479"/>
    </source>
</evidence>
<dbReference type="Proteomes" id="UP000238479">
    <property type="component" value="Chromosome 6"/>
</dbReference>
<dbReference type="Gramene" id="PRQ25902">
    <property type="protein sequence ID" value="PRQ25902"/>
    <property type="gene ID" value="RchiOBHm_Chr6g0288711"/>
</dbReference>
<sequence length="70" mass="8271">MELYFCDFKNLRSRSTLMAVEIRNCVQNQEQIGETLFCRAVDDNWDFGALPQVCRYFILPLEPIRLTKPL</sequence>
<dbReference type="EMBL" id="PDCK01000044">
    <property type="protein sequence ID" value="PRQ25902.1"/>
    <property type="molecule type" value="Genomic_DNA"/>
</dbReference>
<keyword evidence="2" id="KW-1185">Reference proteome</keyword>
<comment type="caution">
    <text evidence="1">The sequence shown here is derived from an EMBL/GenBank/DDBJ whole genome shotgun (WGS) entry which is preliminary data.</text>
</comment>
<protein>
    <submittedName>
        <fullName evidence="1">Uncharacterized protein</fullName>
    </submittedName>
</protein>
<dbReference type="AlphaFoldDB" id="A0A2P6PVF1"/>
<accession>A0A2P6PVF1</accession>
<reference evidence="1 2" key="1">
    <citation type="journal article" date="2018" name="Nat. Genet.">
        <title>The Rosa genome provides new insights in the design of modern roses.</title>
        <authorList>
            <person name="Bendahmane M."/>
        </authorList>
    </citation>
    <scope>NUCLEOTIDE SEQUENCE [LARGE SCALE GENOMIC DNA]</scope>
    <source>
        <strain evidence="2">cv. Old Blush</strain>
    </source>
</reference>